<dbReference type="Pfam" id="PF17957">
    <property type="entry name" value="Big_7"/>
    <property type="match status" value="1"/>
</dbReference>
<evidence type="ECO:0000313" key="5">
    <source>
        <dbReference type="EMBL" id="MDA0164189.1"/>
    </source>
</evidence>
<dbReference type="InterPro" id="IPR050557">
    <property type="entry name" value="RTX_toxin/Mannuronan_C5-epim"/>
</dbReference>
<dbReference type="EMBL" id="JAPDOD010000031">
    <property type="protein sequence ID" value="MDA0164189.1"/>
    <property type="molecule type" value="Genomic_DNA"/>
</dbReference>
<comment type="subcellular location">
    <subcellularLocation>
        <location evidence="1">Secreted</location>
    </subcellularLocation>
</comment>
<dbReference type="Gene3D" id="2.150.10.10">
    <property type="entry name" value="Serralysin-like metalloprotease, C-terminal"/>
    <property type="match status" value="2"/>
</dbReference>
<evidence type="ECO:0000256" key="3">
    <source>
        <dbReference type="SAM" id="MobiDB-lite"/>
    </source>
</evidence>
<dbReference type="Proteomes" id="UP001149140">
    <property type="component" value="Unassembled WGS sequence"/>
</dbReference>
<protein>
    <submittedName>
        <fullName evidence="5">Ig-like domain-containing protein</fullName>
    </submittedName>
</protein>
<name>A0A9X3S337_9ACTN</name>
<dbReference type="Pfam" id="PF00353">
    <property type="entry name" value="HemolysinCabind"/>
    <property type="match status" value="3"/>
</dbReference>
<reference evidence="5" key="1">
    <citation type="submission" date="2022-10" db="EMBL/GenBank/DDBJ databases">
        <title>The WGS of Solirubrobacter ginsenosidimutans DSM 21036.</title>
        <authorList>
            <person name="Jiang Z."/>
        </authorList>
    </citation>
    <scope>NUCLEOTIDE SEQUENCE</scope>
    <source>
        <strain evidence="5">DSM 21036</strain>
    </source>
</reference>
<accession>A0A9X3S337</accession>
<keyword evidence="4" id="KW-0732">Signal</keyword>
<keyword evidence="6" id="KW-1185">Reference proteome</keyword>
<dbReference type="InterPro" id="IPR011049">
    <property type="entry name" value="Serralysin-like_metalloprot_C"/>
</dbReference>
<dbReference type="InterPro" id="IPR013783">
    <property type="entry name" value="Ig-like_fold"/>
</dbReference>
<dbReference type="PRINTS" id="PR00313">
    <property type="entry name" value="CABNDNGRPT"/>
</dbReference>
<organism evidence="5 6">
    <name type="scientific">Solirubrobacter ginsenosidimutans</name>
    <dbReference type="NCBI Taxonomy" id="490573"/>
    <lineage>
        <taxon>Bacteria</taxon>
        <taxon>Bacillati</taxon>
        <taxon>Actinomycetota</taxon>
        <taxon>Thermoleophilia</taxon>
        <taxon>Solirubrobacterales</taxon>
        <taxon>Solirubrobacteraceae</taxon>
        <taxon>Solirubrobacter</taxon>
    </lineage>
</organism>
<dbReference type="PANTHER" id="PTHR38340:SF1">
    <property type="entry name" value="S-LAYER PROTEIN"/>
    <property type="match status" value="1"/>
</dbReference>
<evidence type="ECO:0000256" key="2">
    <source>
        <dbReference type="ARBA" id="ARBA00022525"/>
    </source>
</evidence>
<feature type="compositionally biased region" description="Gly residues" evidence="3">
    <location>
        <begin position="122"/>
        <end position="135"/>
    </location>
</feature>
<feature type="region of interest" description="Disordered" evidence="3">
    <location>
        <begin position="114"/>
        <end position="166"/>
    </location>
</feature>
<proteinExistence type="predicted"/>
<dbReference type="GO" id="GO:0005509">
    <property type="term" value="F:calcium ion binding"/>
    <property type="evidence" value="ECO:0007669"/>
    <property type="project" value="InterPro"/>
</dbReference>
<dbReference type="GO" id="GO:0005576">
    <property type="term" value="C:extracellular region"/>
    <property type="evidence" value="ECO:0007669"/>
    <property type="project" value="UniProtKB-SubCell"/>
</dbReference>
<sequence>MRTAFLCIVALVLALPASAGAATLTLQSGTLTYTASPGHANSVSVNPLLGTVAIAVADDDLIAAGPGGCSAVFALPPDSAYACAGVSRIVINAGDLSDSITAADTLAVPLTLNGESGDDNVRGGGAGDVISGGDGQDSLFGGDGDDLLDGGNGDDTLEGEAGGDTLLGGEGLDTARYTAQTAAPPFTITLDGTIGDGRPGEGDTVASDVENATVVGLRAGLPPLETIVVPEATTLVGNADANELTTDDGNDTLIGGAGNDVLDAFGGDDTIDARDGFVDRVHCGDGNDTVTADTRDLVDGDCESVSIAEVGDGSDDHPPTVAWAAPAAGARLPANPANTLQAFAEDDRGVALVRFLDDDRVVCEDASAPYTCDYRARGGDVGRNTLTAVAVDTAGQTTSMQRAVVVSRFRPRVTLAVKRFVASGRVVRPAALTSACSGTVAVTVRWGRRRATRHAKVTRKCAYRVTLPRRRGKVTSRYGGSALMVARSSPVRSS</sequence>
<dbReference type="AlphaFoldDB" id="A0A9X3S337"/>
<evidence type="ECO:0000313" key="6">
    <source>
        <dbReference type="Proteomes" id="UP001149140"/>
    </source>
</evidence>
<dbReference type="SUPFAM" id="SSF51120">
    <property type="entry name" value="beta-Roll"/>
    <property type="match status" value="2"/>
</dbReference>
<comment type="caution">
    <text evidence="5">The sequence shown here is derived from an EMBL/GenBank/DDBJ whole genome shotgun (WGS) entry which is preliminary data.</text>
</comment>
<gene>
    <name evidence="5" type="ORF">OM076_28200</name>
</gene>
<dbReference type="PANTHER" id="PTHR38340">
    <property type="entry name" value="S-LAYER PROTEIN"/>
    <property type="match status" value="1"/>
</dbReference>
<evidence type="ECO:0000256" key="1">
    <source>
        <dbReference type="ARBA" id="ARBA00004613"/>
    </source>
</evidence>
<dbReference type="Gene3D" id="2.60.40.10">
    <property type="entry name" value="Immunoglobulins"/>
    <property type="match status" value="1"/>
</dbReference>
<dbReference type="GO" id="GO:0005975">
    <property type="term" value="P:carbohydrate metabolic process"/>
    <property type="evidence" value="ECO:0007669"/>
    <property type="project" value="UniProtKB-ARBA"/>
</dbReference>
<feature type="chain" id="PRO_5040958999" evidence="4">
    <location>
        <begin position="22"/>
        <end position="494"/>
    </location>
</feature>
<dbReference type="InterPro" id="IPR001343">
    <property type="entry name" value="Hemolysn_Ca-bd"/>
</dbReference>
<evidence type="ECO:0000256" key="4">
    <source>
        <dbReference type="SAM" id="SignalP"/>
    </source>
</evidence>
<dbReference type="RefSeq" id="WP_270043439.1">
    <property type="nucleotide sequence ID" value="NZ_JAPDOD010000031.1"/>
</dbReference>
<keyword evidence="2" id="KW-0964">Secreted</keyword>
<dbReference type="PROSITE" id="PS00330">
    <property type="entry name" value="HEMOLYSIN_CALCIUM"/>
    <property type="match status" value="2"/>
</dbReference>
<feature type="signal peptide" evidence="4">
    <location>
        <begin position="1"/>
        <end position="21"/>
    </location>
</feature>
<dbReference type="InterPro" id="IPR018511">
    <property type="entry name" value="Hemolysin-typ_Ca-bd_CS"/>
</dbReference>